<gene>
    <name evidence="1" type="ORF">SAMN05444424_1846</name>
</gene>
<dbReference type="Proteomes" id="UP000184089">
    <property type="component" value="Unassembled WGS sequence"/>
</dbReference>
<name>A0AAQ1MDZ6_9FIRM</name>
<dbReference type="AlphaFoldDB" id="A0AAQ1MDZ6"/>
<evidence type="ECO:0000313" key="2">
    <source>
        <dbReference type="Proteomes" id="UP000184089"/>
    </source>
</evidence>
<comment type="caution">
    <text evidence="1">The sequence shown here is derived from an EMBL/GenBank/DDBJ whole genome shotgun (WGS) entry which is preliminary data.</text>
</comment>
<dbReference type="RefSeq" id="WP_021660559.1">
    <property type="nucleotide sequence ID" value="NZ_FQVY01000002.1"/>
</dbReference>
<protein>
    <submittedName>
        <fullName evidence="1">Uncharacterized protein</fullName>
    </submittedName>
</protein>
<evidence type="ECO:0000313" key="1">
    <source>
        <dbReference type="EMBL" id="SHG20050.1"/>
    </source>
</evidence>
<sequence>MEKAPEGRGQEADLRAVWGLASRGATLGEIARALGMGEKALRSRARGDAALAEALRQNRRTAEGRLFQAAMEQATGRWVEEERPMTLKEVEYEGGKKVFERERVELVRQRRYLPPSEKMLTFLLGALLPDLFGGGGRPGGVEVVHQVPRPKEGKCS</sequence>
<organism evidence="1 2">
    <name type="scientific">Bittarella massiliensis</name>
    <name type="common">ex Durand et al. 2017</name>
    <dbReference type="NCBI Taxonomy" id="1720313"/>
    <lineage>
        <taxon>Bacteria</taxon>
        <taxon>Bacillati</taxon>
        <taxon>Bacillota</taxon>
        <taxon>Clostridia</taxon>
        <taxon>Eubacteriales</taxon>
        <taxon>Oscillospiraceae</taxon>
        <taxon>Bittarella (ex Durand et al. 2017)</taxon>
    </lineage>
</organism>
<reference evidence="2" key="1">
    <citation type="submission" date="2016-11" db="EMBL/GenBank/DDBJ databases">
        <authorList>
            <person name="Jaros S."/>
            <person name="Januszkiewicz K."/>
            <person name="Wedrychowicz H."/>
        </authorList>
    </citation>
    <scope>NUCLEOTIDE SEQUENCE [LARGE SCALE GENOMIC DNA]</scope>
    <source>
        <strain evidence="2">DSM 4029</strain>
    </source>
</reference>
<dbReference type="EMBL" id="FQVY01000002">
    <property type="protein sequence ID" value="SHG20050.1"/>
    <property type="molecule type" value="Genomic_DNA"/>
</dbReference>
<proteinExistence type="predicted"/>
<accession>A0AAQ1MDZ6</accession>